<dbReference type="Proteomes" id="UP001555100">
    <property type="component" value="Unassembled WGS sequence"/>
</dbReference>
<dbReference type="RefSeq" id="WP_367199397.1">
    <property type="nucleotide sequence ID" value="NZ_JBAGLV010000001.1"/>
</dbReference>
<evidence type="ECO:0000313" key="2">
    <source>
        <dbReference type="Proteomes" id="UP001555100"/>
    </source>
</evidence>
<dbReference type="Pfam" id="PF10926">
    <property type="entry name" value="DUF2800"/>
    <property type="match status" value="1"/>
</dbReference>
<proteinExistence type="predicted"/>
<accession>A0ABV3NDR7</accession>
<keyword evidence="2" id="KW-1185">Reference proteome</keyword>
<name>A0ABV3NDR7_9ACTO</name>
<evidence type="ECO:0000313" key="1">
    <source>
        <dbReference type="EMBL" id="MEW6955373.1"/>
    </source>
</evidence>
<reference evidence="1 2" key="1">
    <citation type="submission" date="2024-01" db="EMBL/GenBank/DDBJ databases">
        <title>Genomic analysis and antimicrobial resistance profiles of Trueperella pyogenes isolated from domestic and wild animals.</title>
        <authorList>
            <person name="Magossi G."/>
            <person name="Gzyl K.E."/>
            <person name="Holman D.B."/>
            <person name="Amat S."/>
        </authorList>
    </citation>
    <scope>NUCLEOTIDE SEQUENCE [LARGE SCALE GENOMIC DNA]</scope>
    <source>
        <strain evidence="1 2">1494</strain>
    </source>
</reference>
<organism evidence="1 2">
    <name type="scientific">Trueperella pyogenes</name>
    <dbReference type="NCBI Taxonomy" id="1661"/>
    <lineage>
        <taxon>Bacteria</taxon>
        <taxon>Bacillati</taxon>
        <taxon>Actinomycetota</taxon>
        <taxon>Actinomycetes</taxon>
        <taxon>Actinomycetales</taxon>
        <taxon>Actinomycetaceae</taxon>
        <taxon>Trueperella</taxon>
    </lineage>
</organism>
<sequence>MPDSHALLSASSAHRWLNCPPSARAVEGVEDAPSDAALQGTAAHALAEHKLLRALKRRSKRPVSEFEDDEMGALTSDYVDFVLERLAEVRQTCVDAQVFVEQRLDYSTYAPGGFGTGDCVIVAEPTLHIIDLKYGMGVQVSAVDNPQLKLYGLGALAAFGALYDITEVRLSIFQPRRGNVETWTISAADLVAWGQETVAPIAEIAARGGGEYRAGSWCQFCRIAPTCRARADANLALARHEFAPPAELSLDEVADVLAKIPELKAWASDVEAWALAQAQAGTQVPGFKVVAGRSVRKYSDEAAVAEAAKAAGYTDIWDKKLIGITAMEKLMGRSTFKDVLGDLLVKPEGKPTLVPESDKRPPLQRVSAATDFTNTTHN</sequence>
<gene>
    <name evidence="1" type="ORF">V3M73_10135</name>
</gene>
<comment type="caution">
    <text evidence="1">The sequence shown here is derived from an EMBL/GenBank/DDBJ whole genome shotgun (WGS) entry which is preliminary data.</text>
</comment>
<dbReference type="InterPro" id="IPR021229">
    <property type="entry name" value="DUF2800"/>
</dbReference>
<protein>
    <submittedName>
        <fullName evidence="1">DUF2800 domain-containing protein</fullName>
    </submittedName>
</protein>
<dbReference type="EMBL" id="JBAGNM010000019">
    <property type="protein sequence ID" value="MEW6955373.1"/>
    <property type="molecule type" value="Genomic_DNA"/>
</dbReference>